<dbReference type="InterPro" id="IPR011990">
    <property type="entry name" value="TPR-like_helical_dom_sf"/>
</dbReference>
<dbReference type="EMBL" id="JAVDRF010000005">
    <property type="protein sequence ID" value="MDR6536928.1"/>
    <property type="molecule type" value="Genomic_DNA"/>
</dbReference>
<evidence type="ECO:0000313" key="3">
    <source>
        <dbReference type="EMBL" id="MDR6536928.1"/>
    </source>
</evidence>
<evidence type="ECO:0000256" key="2">
    <source>
        <dbReference type="ARBA" id="ARBA00023186"/>
    </source>
</evidence>
<comment type="caution">
    <text evidence="3">The sequence shown here is derived from an EMBL/GenBank/DDBJ whole genome shotgun (WGS) entry which is preliminary data.</text>
</comment>
<keyword evidence="2" id="KW-0143">Chaperone</keyword>
<comment type="similarity">
    <text evidence="1">Belongs to the LcrH/SycD chaperone family.</text>
</comment>
<evidence type="ECO:0000313" key="4">
    <source>
        <dbReference type="Proteomes" id="UP001184230"/>
    </source>
</evidence>
<dbReference type="Gene3D" id="1.25.40.10">
    <property type="entry name" value="Tetratricopeptide repeat domain"/>
    <property type="match status" value="1"/>
</dbReference>
<accession>A0ABU1NEP3</accession>
<protein>
    <submittedName>
        <fullName evidence="3">Type III secretion system low calcium response chaperone LcrH/SycD</fullName>
    </submittedName>
</protein>
<dbReference type="SUPFAM" id="SSF48452">
    <property type="entry name" value="TPR-like"/>
    <property type="match status" value="1"/>
</dbReference>
<name>A0ABU1NEP3_9BURK</name>
<dbReference type="InterPro" id="IPR011716">
    <property type="entry name" value="TPR-3"/>
</dbReference>
<proteinExistence type="inferred from homology"/>
<keyword evidence="4" id="KW-1185">Reference proteome</keyword>
<sequence length="172" mass="19588">MRFDPERFDPDTVEPLLKHLASGETLGALLDQSPEAQKVMYHLAYTHYAQGKYTDAMRFFGFLVICDHWDRRYHMGMAACLQMQLQHADALKYYGIASMLDLTDPAPVMHIAECHLARGERPQARKALDYAIVQARAHAHHNHHVARLEAMLALLGSRDPEAAPKHSMEERT</sequence>
<evidence type="ECO:0000256" key="1">
    <source>
        <dbReference type="ARBA" id="ARBA00010244"/>
    </source>
</evidence>
<dbReference type="Pfam" id="PF07720">
    <property type="entry name" value="TPR_3"/>
    <property type="match status" value="1"/>
</dbReference>
<dbReference type="InterPro" id="IPR005415">
    <property type="entry name" value="T3SS_Ca_resp_chp_LcrH/SycD"/>
</dbReference>
<dbReference type="NCBIfam" id="TIGR02552">
    <property type="entry name" value="LcrH_SycD"/>
    <property type="match status" value="1"/>
</dbReference>
<dbReference type="PIRSF" id="PIRSF003165">
    <property type="entry name" value="Chaperone_SicA"/>
    <property type="match status" value="1"/>
</dbReference>
<reference evidence="3 4" key="1">
    <citation type="submission" date="2023-07" db="EMBL/GenBank/DDBJ databases">
        <title>Sorghum-associated microbial communities from plants grown in Nebraska, USA.</title>
        <authorList>
            <person name="Schachtman D."/>
        </authorList>
    </citation>
    <scope>NUCLEOTIDE SEQUENCE [LARGE SCALE GENOMIC DNA]</scope>
    <source>
        <strain evidence="3 4">DS1781</strain>
    </source>
</reference>
<dbReference type="PRINTS" id="PR01595">
    <property type="entry name" value="SYCDCHAPRONE"/>
</dbReference>
<dbReference type="InterPro" id="IPR016379">
    <property type="entry name" value="T3SS_Ca_resp_chp_LcrH/SycD_sub"/>
</dbReference>
<dbReference type="RefSeq" id="WP_309902401.1">
    <property type="nucleotide sequence ID" value="NZ_JAVDRF010000005.1"/>
</dbReference>
<dbReference type="Proteomes" id="UP001184230">
    <property type="component" value="Unassembled WGS sequence"/>
</dbReference>
<gene>
    <name evidence="3" type="ORF">J2739_002701</name>
</gene>
<organism evidence="3 4">
    <name type="scientific">Variovorax soli</name>
    <dbReference type="NCBI Taxonomy" id="376815"/>
    <lineage>
        <taxon>Bacteria</taxon>
        <taxon>Pseudomonadati</taxon>
        <taxon>Pseudomonadota</taxon>
        <taxon>Betaproteobacteria</taxon>
        <taxon>Burkholderiales</taxon>
        <taxon>Comamonadaceae</taxon>
        <taxon>Variovorax</taxon>
    </lineage>
</organism>